<evidence type="ECO:0000256" key="2">
    <source>
        <dbReference type="ARBA" id="ARBA00005779"/>
    </source>
</evidence>
<protein>
    <recommendedName>
        <fullName evidence="10">DUF350 domain-containing protein</fullName>
    </recommendedName>
</protein>
<evidence type="ECO:0000256" key="7">
    <source>
        <dbReference type="SAM" id="Phobius"/>
    </source>
</evidence>
<evidence type="ECO:0008006" key="10">
    <source>
        <dbReference type="Google" id="ProtNLM"/>
    </source>
</evidence>
<sequence>MNTTLLAAADLGTLGKGIGAICLYALVGLLLMVVGFYAVDLSTPGKLRDLVKSGKPNATYITGAGMLSMAFIIVVAIYANYTGGGDLWAGVVYSLVYGVVGIVAQIISVRVLDLVTGVDMEELMYSEVFLPQARVIAASHVALGLIVAMAVL</sequence>
<keyword evidence="9" id="KW-1185">Reference proteome</keyword>
<feature type="transmembrane region" description="Helical" evidence="7">
    <location>
        <begin position="18"/>
        <end position="39"/>
    </location>
</feature>
<dbReference type="Pfam" id="PF03994">
    <property type="entry name" value="DUF350"/>
    <property type="match status" value="1"/>
</dbReference>
<keyword evidence="3" id="KW-1003">Cell membrane</keyword>
<dbReference type="GO" id="GO:0005886">
    <property type="term" value="C:plasma membrane"/>
    <property type="evidence" value="ECO:0007669"/>
    <property type="project" value="UniProtKB-SubCell"/>
</dbReference>
<dbReference type="RefSeq" id="WP_068565847.1">
    <property type="nucleotide sequence ID" value="NZ_AP025457.1"/>
</dbReference>
<dbReference type="OrthoDB" id="5191770at2"/>
<evidence type="ECO:0000256" key="6">
    <source>
        <dbReference type="ARBA" id="ARBA00023136"/>
    </source>
</evidence>
<evidence type="ECO:0000256" key="4">
    <source>
        <dbReference type="ARBA" id="ARBA00022692"/>
    </source>
</evidence>
<organism evidence="8 9">
    <name type="scientific">Tsukamurella pulmonis</name>
    <dbReference type="NCBI Taxonomy" id="47312"/>
    <lineage>
        <taxon>Bacteria</taxon>
        <taxon>Bacillati</taxon>
        <taxon>Actinomycetota</taxon>
        <taxon>Actinomycetes</taxon>
        <taxon>Mycobacteriales</taxon>
        <taxon>Tsukamurellaceae</taxon>
        <taxon>Tsukamurella</taxon>
    </lineage>
</organism>
<feature type="transmembrane region" description="Helical" evidence="7">
    <location>
        <begin position="133"/>
        <end position="151"/>
    </location>
</feature>
<dbReference type="EMBL" id="FNLF01000002">
    <property type="protein sequence ID" value="SDQ78484.1"/>
    <property type="molecule type" value="Genomic_DNA"/>
</dbReference>
<evidence type="ECO:0000256" key="3">
    <source>
        <dbReference type="ARBA" id="ARBA00022475"/>
    </source>
</evidence>
<evidence type="ECO:0000313" key="8">
    <source>
        <dbReference type="EMBL" id="SDQ78484.1"/>
    </source>
</evidence>
<dbReference type="AlphaFoldDB" id="A0A1H1DPS3"/>
<dbReference type="InterPro" id="IPR007140">
    <property type="entry name" value="DUF350"/>
</dbReference>
<evidence type="ECO:0000313" key="9">
    <source>
        <dbReference type="Proteomes" id="UP000183053"/>
    </source>
</evidence>
<feature type="transmembrane region" description="Helical" evidence="7">
    <location>
        <begin position="87"/>
        <end position="112"/>
    </location>
</feature>
<feature type="transmembrane region" description="Helical" evidence="7">
    <location>
        <begin position="60"/>
        <end position="81"/>
    </location>
</feature>
<comment type="subcellular location">
    <subcellularLocation>
        <location evidence="1">Cell membrane</location>
        <topology evidence="1">Multi-pass membrane protein</topology>
    </subcellularLocation>
</comment>
<keyword evidence="4 7" id="KW-0812">Transmembrane</keyword>
<comment type="similarity">
    <text evidence="2">Belongs to the UPF0719 family.</text>
</comment>
<evidence type="ECO:0000256" key="1">
    <source>
        <dbReference type="ARBA" id="ARBA00004651"/>
    </source>
</evidence>
<accession>A0A1H1DPS3</accession>
<gene>
    <name evidence="8" type="ORF">SAMN04489765_1832</name>
</gene>
<proteinExistence type="inferred from homology"/>
<evidence type="ECO:0000256" key="5">
    <source>
        <dbReference type="ARBA" id="ARBA00022989"/>
    </source>
</evidence>
<name>A0A1H1DPS3_9ACTN</name>
<keyword evidence="6 7" id="KW-0472">Membrane</keyword>
<reference evidence="9" key="1">
    <citation type="submission" date="2016-10" db="EMBL/GenBank/DDBJ databases">
        <authorList>
            <person name="Varghese N."/>
            <person name="Submissions S."/>
        </authorList>
    </citation>
    <scope>NUCLEOTIDE SEQUENCE [LARGE SCALE GENOMIC DNA]</scope>
    <source>
        <strain evidence="9">DSM 44142</strain>
    </source>
</reference>
<dbReference type="STRING" id="47312.SAMN04489765_1832"/>
<dbReference type="Proteomes" id="UP000183053">
    <property type="component" value="Unassembled WGS sequence"/>
</dbReference>
<keyword evidence="5 7" id="KW-1133">Transmembrane helix</keyword>